<comment type="caution">
    <text evidence="1">The sequence shown here is derived from an EMBL/GenBank/DDBJ whole genome shotgun (WGS) entry which is preliminary data.</text>
</comment>
<name>A0A8S9VFM9_PHYIN</name>
<proteinExistence type="predicted"/>
<evidence type="ECO:0000313" key="2">
    <source>
        <dbReference type="Proteomes" id="UP000704712"/>
    </source>
</evidence>
<protein>
    <submittedName>
        <fullName evidence="1">Uncharacterized protein</fullName>
    </submittedName>
</protein>
<accession>A0A8S9VFM9</accession>
<organism evidence="1 2">
    <name type="scientific">Phytophthora infestans</name>
    <name type="common">Potato late blight agent</name>
    <name type="synonym">Botrytis infestans</name>
    <dbReference type="NCBI Taxonomy" id="4787"/>
    <lineage>
        <taxon>Eukaryota</taxon>
        <taxon>Sar</taxon>
        <taxon>Stramenopiles</taxon>
        <taxon>Oomycota</taxon>
        <taxon>Peronosporomycetes</taxon>
        <taxon>Peronosporales</taxon>
        <taxon>Peronosporaceae</taxon>
        <taxon>Phytophthora</taxon>
    </lineage>
</organism>
<reference evidence="1" key="1">
    <citation type="submission" date="2020-03" db="EMBL/GenBank/DDBJ databases">
        <title>Hybrid Assembly of Korean Phytophthora infestans isolates.</title>
        <authorList>
            <person name="Prokchorchik M."/>
            <person name="Lee Y."/>
            <person name="Seo J."/>
            <person name="Cho J.-H."/>
            <person name="Park Y.-E."/>
            <person name="Jang D.-C."/>
            <person name="Im J.-S."/>
            <person name="Choi J.-G."/>
            <person name="Park H.-J."/>
            <person name="Lee G.-B."/>
            <person name="Lee Y.-G."/>
            <person name="Hong S.-Y."/>
            <person name="Cho K."/>
            <person name="Sohn K.H."/>
        </authorList>
    </citation>
    <scope>NUCLEOTIDE SEQUENCE</scope>
    <source>
        <strain evidence="1">KR_2_A2</strain>
    </source>
</reference>
<dbReference type="EMBL" id="JAACNO010000095">
    <property type="protein sequence ID" value="KAF4150162.1"/>
    <property type="molecule type" value="Genomic_DNA"/>
</dbReference>
<dbReference type="Proteomes" id="UP000704712">
    <property type="component" value="Unassembled WGS sequence"/>
</dbReference>
<evidence type="ECO:0000313" key="1">
    <source>
        <dbReference type="EMBL" id="KAF4150162.1"/>
    </source>
</evidence>
<sequence>MEDVVIEYVSTRNNIAGLLTKDVTTDVRRYEDDWGLLRCATSRNNRRLKREVELECKLRRTGLLEGWVRAGFMMRA</sequence>
<gene>
    <name evidence="1" type="ORF">GN958_ATG00650</name>
</gene>
<dbReference type="AlphaFoldDB" id="A0A8S9VFM9"/>